<organism evidence="1">
    <name type="scientific">marine sediment metagenome</name>
    <dbReference type="NCBI Taxonomy" id="412755"/>
    <lineage>
        <taxon>unclassified sequences</taxon>
        <taxon>metagenomes</taxon>
        <taxon>ecological metagenomes</taxon>
    </lineage>
</organism>
<dbReference type="Gene3D" id="2.160.20.10">
    <property type="entry name" value="Single-stranded right-handed beta-helix, Pectin lyase-like"/>
    <property type="match status" value="1"/>
</dbReference>
<dbReference type="EMBL" id="BARS01023502">
    <property type="protein sequence ID" value="GAG12193.1"/>
    <property type="molecule type" value="Genomic_DNA"/>
</dbReference>
<evidence type="ECO:0008006" key="2">
    <source>
        <dbReference type="Google" id="ProtNLM"/>
    </source>
</evidence>
<reference evidence="1" key="1">
    <citation type="journal article" date="2014" name="Front. Microbiol.">
        <title>High frequency of phylogenetically diverse reductive dehalogenase-homologous genes in deep subseafloor sedimentary metagenomes.</title>
        <authorList>
            <person name="Kawai M."/>
            <person name="Futagami T."/>
            <person name="Toyoda A."/>
            <person name="Takaki Y."/>
            <person name="Nishi S."/>
            <person name="Hori S."/>
            <person name="Arai W."/>
            <person name="Tsubouchi T."/>
            <person name="Morono Y."/>
            <person name="Uchiyama I."/>
            <person name="Ito T."/>
            <person name="Fujiyama A."/>
            <person name="Inagaki F."/>
            <person name="Takami H."/>
        </authorList>
    </citation>
    <scope>NUCLEOTIDE SEQUENCE</scope>
    <source>
        <strain evidence="1">Expedition CK06-06</strain>
    </source>
</reference>
<dbReference type="InterPro" id="IPR011050">
    <property type="entry name" value="Pectin_lyase_fold/virulence"/>
</dbReference>
<dbReference type="SUPFAM" id="SSF51126">
    <property type="entry name" value="Pectin lyase-like"/>
    <property type="match status" value="1"/>
</dbReference>
<accession>X0VI69</accession>
<protein>
    <recommendedName>
        <fullName evidence="2">Right handed beta helix domain-containing protein</fullName>
    </recommendedName>
</protein>
<comment type="caution">
    <text evidence="1">The sequence shown here is derived from an EMBL/GenBank/DDBJ whole genome shotgun (WGS) entry which is preliminary data.</text>
</comment>
<evidence type="ECO:0000313" key="1">
    <source>
        <dbReference type="EMBL" id="GAG12193.1"/>
    </source>
</evidence>
<gene>
    <name evidence="1" type="ORF">S01H1_37423</name>
</gene>
<proteinExistence type="predicted"/>
<name>X0VI69_9ZZZZ</name>
<feature type="non-terminal residue" evidence="1">
    <location>
        <position position="1"/>
    </location>
</feature>
<dbReference type="AlphaFoldDB" id="X0VI69"/>
<dbReference type="InterPro" id="IPR012334">
    <property type="entry name" value="Pectin_lyas_fold"/>
</dbReference>
<sequence length="266" mass="28845">TAARTIRIRNVHITSDTDTNEFGVYIQQANKTVYIEECWIQGGDFSIAIIEDIDVFMFHNHVEVNARPLSGGAAIFTNDADAVIRMHGDTVDGVIYRNAGVITYKNNSGQYEVWQGAYDSVAATTIHNGMSIQDAITAAAAETPAPGTAIQVPGPIVYGYITYTVLIHPGLYDESVALAHYVNLKGVGPPGSVVVHQRNATVVGIDGNYTTEVQNITFRLTADDGGLDRIFWDRGNDATIKLRDIVFEAAVSGGSIINSYVTEWCN</sequence>